<evidence type="ECO:0000256" key="2">
    <source>
        <dbReference type="SAM" id="Phobius"/>
    </source>
</evidence>
<dbReference type="InterPro" id="IPR038770">
    <property type="entry name" value="Na+/solute_symporter_sf"/>
</dbReference>
<feature type="transmembrane region" description="Helical" evidence="2">
    <location>
        <begin position="102"/>
        <end position="122"/>
    </location>
</feature>
<dbReference type="Proteomes" id="UP000054107">
    <property type="component" value="Unassembled WGS sequence"/>
</dbReference>
<sequence>MSIKPWYQRRPTIFSSSSSATSPSLFFGLFKLAMNESRLKTNSSFASAVTIPNSPSADSNRKKTLTPSIYTEKSATIAGSENRFKAFAISVKNTLWALFVKYWFLLGLMVAIILAIFFPDVARKGGYIRAEWTIKWGAVVVIFLISGLSLRTKILAETILRVRLHLLIQIINLVIIPFTVFGLVLLFFKCHMNIHSLLLVGVVIAASTPTTVSSNVVMTKNADGNEASALMNAALGNVLGIFVSPALVSLFQQPLIAATPEDESVAQAGGQVDFAQVLKQLGATVLAPLIVGQIIQWFFTEPVAKIKVKCRLSDVSSFMLLTMVWSVFSDAVYAGSFSAVKPKDIVAVAIMNAGFYIIFSLLCLVLARLPLPKCIPTPAFVKKLRYSREDTVAVMYCGATKTVAMGVPLINVLYQSGDPGTVGVLSTPLLLYHVEQLILGNIEVELLKKWVKRGKAKREAQEAAEAAATPLPARDEEENVPYDSEVTQVASQFGPARHTPSPLSQLHYNHEK</sequence>
<gene>
    <name evidence="3" type="primary">PARPA_02692.1 scaffold 5218</name>
</gene>
<proteinExistence type="predicted"/>
<evidence type="ECO:0000313" key="3">
    <source>
        <dbReference type="EMBL" id="CEP09215.1"/>
    </source>
</evidence>
<dbReference type="InterPro" id="IPR016833">
    <property type="entry name" value="Put_Na-Bile_cotransptr"/>
</dbReference>
<keyword evidence="2" id="KW-0472">Membrane</keyword>
<feature type="transmembrane region" description="Helical" evidence="2">
    <location>
        <begin position="164"/>
        <end position="188"/>
    </location>
</feature>
<feature type="transmembrane region" description="Helical" evidence="2">
    <location>
        <begin position="281"/>
        <end position="300"/>
    </location>
</feature>
<dbReference type="Gene3D" id="1.20.1530.20">
    <property type="match status" value="1"/>
</dbReference>
<accession>A0A0B7N121</accession>
<feature type="region of interest" description="Disordered" evidence="1">
    <location>
        <begin position="461"/>
        <end position="512"/>
    </location>
</feature>
<feature type="transmembrane region" description="Helical" evidence="2">
    <location>
        <begin position="134"/>
        <end position="152"/>
    </location>
</feature>
<evidence type="ECO:0000313" key="4">
    <source>
        <dbReference type="Proteomes" id="UP000054107"/>
    </source>
</evidence>
<dbReference type="GO" id="GO:0005886">
    <property type="term" value="C:plasma membrane"/>
    <property type="evidence" value="ECO:0007669"/>
    <property type="project" value="TreeGrafter"/>
</dbReference>
<feature type="compositionally biased region" description="Polar residues" evidence="1">
    <location>
        <begin position="501"/>
        <end position="512"/>
    </location>
</feature>
<feature type="transmembrane region" description="Helical" evidence="2">
    <location>
        <begin position="229"/>
        <end position="251"/>
    </location>
</feature>
<dbReference type="PANTHER" id="PTHR18640:SF5">
    <property type="entry name" value="SODIUM_BILE ACID COTRANSPORTER 7"/>
    <property type="match status" value="1"/>
</dbReference>
<dbReference type="EMBL" id="LN721303">
    <property type="protein sequence ID" value="CEP09215.1"/>
    <property type="molecule type" value="Genomic_DNA"/>
</dbReference>
<feature type="transmembrane region" description="Helical" evidence="2">
    <location>
        <begin position="345"/>
        <end position="367"/>
    </location>
</feature>
<evidence type="ECO:0000256" key="1">
    <source>
        <dbReference type="SAM" id="MobiDB-lite"/>
    </source>
</evidence>
<keyword evidence="2" id="KW-0812">Transmembrane</keyword>
<name>A0A0B7N121_9FUNG</name>
<keyword evidence="4" id="KW-1185">Reference proteome</keyword>
<dbReference type="Pfam" id="PF13593">
    <property type="entry name" value="SBF_like"/>
    <property type="match status" value="1"/>
</dbReference>
<dbReference type="OrthoDB" id="188035at2759"/>
<organism evidence="3 4">
    <name type="scientific">Parasitella parasitica</name>
    <dbReference type="NCBI Taxonomy" id="35722"/>
    <lineage>
        <taxon>Eukaryota</taxon>
        <taxon>Fungi</taxon>
        <taxon>Fungi incertae sedis</taxon>
        <taxon>Mucoromycota</taxon>
        <taxon>Mucoromycotina</taxon>
        <taxon>Mucoromycetes</taxon>
        <taxon>Mucorales</taxon>
        <taxon>Mucorineae</taxon>
        <taxon>Mucoraceae</taxon>
        <taxon>Parasitella</taxon>
    </lineage>
</organism>
<dbReference type="PANTHER" id="PTHR18640">
    <property type="entry name" value="SOLUTE CARRIER FAMILY 10 MEMBER 7"/>
    <property type="match status" value="1"/>
</dbReference>
<keyword evidence="2" id="KW-1133">Transmembrane helix</keyword>
<dbReference type="AlphaFoldDB" id="A0A0B7N121"/>
<protein>
    <submittedName>
        <fullName evidence="3">Uncharacterized protein</fullName>
    </submittedName>
</protein>
<feature type="transmembrane region" description="Helical" evidence="2">
    <location>
        <begin position="194"/>
        <end position="217"/>
    </location>
</feature>
<feature type="transmembrane region" description="Helical" evidence="2">
    <location>
        <begin position="312"/>
        <end position="333"/>
    </location>
</feature>
<reference evidence="3 4" key="1">
    <citation type="submission" date="2014-09" db="EMBL/GenBank/DDBJ databases">
        <authorList>
            <person name="Ellenberger Sabrina"/>
        </authorList>
    </citation>
    <scope>NUCLEOTIDE SEQUENCE [LARGE SCALE GENOMIC DNA]</scope>
    <source>
        <strain evidence="3 4">CBS 412.66</strain>
    </source>
</reference>